<dbReference type="InterPro" id="IPR050330">
    <property type="entry name" value="Bact_OuterMem_StrucFunc"/>
</dbReference>
<dbReference type="InterPro" id="IPR041544">
    <property type="entry name" value="MotY_N"/>
</dbReference>
<dbReference type="Pfam" id="PF00691">
    <property type="entry name" value="OmpA"/>
    <property type="match status" value="1"/>
</dbReference>
<dbReference type="InterPro" id="IPR036737">
    <property type="entry name" value="OmpA-like_sf"/>
</dbReference>
<dbReference type="CDD" id="cd07185">
    <property type="entry name" value="OmpA_C-like"/>
    <property type="match status" value="1"/>
</dbReference>
<evidence type="ECO:0000259" key="3">
    <source>
        <dbReference type="PROSITE" id="PS51123"/>
    </source>
</evidence>
<feature type="chain" id="PRO_5009109804" description="OmpA-like domain-containing protein" evidence="2">
    <location>
        <begin position="22"/>
        <end position="287"/>
    </location>
</feature>
<dbReference type="KEGG" id="aaeo:BJI67_12085"/>
<dbReference type="PANTHER" id="PTHR30329:SF21">
    <property type="entry name" value="LIPOPROTEIN YIAD-RELATED"/>
    <property type="match status" value="1"/>
</dbReference>
<accession>A0A1D8K9P3</accession>
<keyword evidence="1" id="KW-0472">Membrane</keyword>
<gene>
    <name evidence="4" type="ORF">BJI67_12085</name>
</gene>
<dbReference type="Gene3D" id="2.60.40.2540">
    <property type="match status" value="1"/>
</dbReference>
<dbReference type="SUPFAM" id="SSF103088">
    <property type="entry name" value="OmpA-like"/>
    <property type="match status" value="1"/>
</dbReference>
<sequence>MYLQRWIAFAALLMLVGTSHAQPLLAFSAAMADVKWRLHSGPFECRLEQSIPEFGQVNLIQRADGRLIFEANVRKGLYQGQRVRLRLQPAPWQPGQSLPADALESGNDTRNGLIRFGEMPAREVMFALRNGHFATLDYTIGDQARVRAQISSLRFRSALVRLQTCVGKLKPVTFADYEKTLVHFATGSDKPSARGRARLARLAEYLRIFGGPVRIVRAIGNTDNVGSASSNYALGLRRAAAVEHFLREHGVTQAISIASQGEYRPVASNRTSRDRALNRRTTVVLIR</sequence>
<name>A0A1D8K9P3_9GAMM</name>
<dbReference type="InterPro" id="IPR006665">
    <property type="entry name" value="OmpA-like"/>
</dbReference>
<protein>
    <recommendedName>
        <fullName evidence="3">OmpA-like domain-containing protein</fullName>
    </recommendedName>
</protein>
<dbReference type="AlphaFoldDB" id="A0A1D8K9P3"/>
<keyword evidence="2" id="KW-0732">Signal</keyword>
<dbReference type="EMBL" id="CP017448">
    <property type="protein sequence ID" value="AOV17698.1"/>
    <property type="molecule type" value="Genomic_DNA"/>
</dbReference>
<evidence type="ECO:0000313" key="5">
    <source>
        <dbReference type="Proteomes" id="UP000095342"/>
    </source>
</evidence>
<dbReference type="RefSeq" id="WP_070073236.1">
    <property type="nucleotide sequence ID" value="NZ_CP017448.1"/>
</dbReference>
<dbReference type="Gene3D" id="3.30.1330.60">
    <property type="entry name" value="OmpA-like domain"/>
    <property type="match status" value="1"/>
</dbReference>
<reference evidence="4 5" key="1">
    <citation type="submission" date="2016-09" db="EMBL/GenBank/DDBJ databases">
        <title>Acidihalobacter prosperus V6 (DSM14174).</title>
        <authorList>
            <person name="Khaleque H.N."/>
            <person name="Ramsay J.P."/>
            <person name="Murphy R.J.T."/>
            <person name="Kaksonen A.H."/>
            <person name="Boxall N.J."/>
            <person name="Watkin E.L.J."/>
        </authorList>
    </citation>
    <scope>NUCLEOTIDE SEQUENCE [LARGE SCALE GENOMIC DNA]</scope>
    <source>
        <strain evidence="4 5">V6</strain>
    </source>
</reference>
<organism evidence="4 5">
    <name type="scientific">Acidihalobacter aeolianus</name>
    <dbReference type="NCBI Taxonomy" id="2792603"/>
    <lineage>
        <taxon>Bacteria</taxon>
        <taxon>Pseudomonadati</taxon>
        <taxon>Pseudomonadota</taxon>
        <taxon>Gammaproteobacteria</taxon>
        <taxon>Chromatiales</taxon>
        <taxon>Ectothiorhodospiraceae</taxon>
        <taxon>Acidihalobacter</taxon>
    </lineage>
</organism>
<dbReference type="Proteomes" id="UP000095342">
    <property type="component" value="Chromosome"/>
</dbReference>
<keyword evidence="5" id="KW-1185">Reference proteome</keyword>
<evidence type="ECO:0000256" key="1">
    <source>
        <dbReference type="PROSITE-ProRule" id="PRU00473"/>
    </source>
</evidence>
<evidence type="ECO:0000256" key="2">
    <source>
        <dbReference type="SAM" id="SignalP"/>
    </source>
</evidence>
<evidence type="ECO:0000313" key="4">
    <source>
        <dbReference type="EMBL" id="AOV17698.1"/>
    </source>
</evidence>
<proteinExistence type="predicted"/>
<dbReference type="GO" id="GO:0016020">
    <property type="term" value="C:membrane"/>
    <property type="evidence" value="ECO:0007669"/>
    <property type="project" value="UniProtKB-UniRule"/>
</dbReference>
<dbReference type="PRINTS" id="PR01023">
    <property type="entry name" value="NAFLGMOTY"/>
</dbReference>
<feature type="signal peptide" evidence="2">
    <location>
        <begin position="1"/>
        <end position="21"/>
    </location>
</feature>
<dbReference type="PANTHER" id="PTHR30329">
    <property type="entry name" value="STATOR ELEMENT OF FLAGELLAR MOTOR COMPLEX"/>
    <property type="match status" value="1"/>
</dbReference>
<dbReference type="PROSITE" id="PS51123">
    <property type="entry name" value="OMPA_2"/>
    <property type="match status" value="1"/>
</dbReference>
<dbReference type="Pfam" id="PF18393">
    <property type="entry name" value="MotY_N"/>
    <property type="match status" value="1"/>
</dbReference>
<feature type="domain" description="OmpA-like" evidence="3">
    <location>
        <begin position="172"/>
        <end position="287"/>
    </location>
</feature>